<sequence>MRQQGGGSGGGQPPLPVPEQDERCSRSKETTRTSHNRFNTLEMRRTFAIPTPGDVPNITTFYRDVIGIIQELADEARSQARHNDVIQLEVVGENVRNHVAVTVDDRGILKEGASPQQILMNGSKILSFEEPDHHLKFIDSLSFLPTRLKAMPKALGFTNQTKGYFLHKFSSKNRLNYVGPYPPPSDYGVERMVVRKREEFDTWYGEECLETTRMTVSGVQRKRRAEKVALGMMMAMTNEKMAVSLVMADLQMTLGLLMTRDLGIALRFDNDQ</sequence>
<evidence type="ECO:0000313" key="2">
    <source>
        <dbReference type="EMBL" id="GLD48597.1"/>
    </source>
</evidence>
<evidence type="ECO:0000256" key="1">
    <source>
        <dbReference type="SAM" id="MobiDB-lite"/>
    </source>
</evidence>
<feature type="compositionally biased region" description="Basic and acidic residues" evidence="1">
    <location>
        <begin position="20"/>
        <end position="32"/>
    </location>
</feature>
<protein>
    <submittedName>
        <fullName evidence="2">Uncharacterized protein</fullName>
    </submittedName>
</protein>
<organism evidence="2 3">
    <name type="scientific">Lates japonicus</name>
    <name type="common">Japanese lates</name>
    <dbReference type="NCBI Taxonomy" id="270547"/>
    <lineage>
        <taxon>Eukaryota</taxon>
        <taxon>Metazoa</taxon>
        <taxon>Chordata</taxon>
        <taxon>Craniata</taxon>
        <taxon>Vertebrata</taxon>
        <taxon>Euteleostomi</taxon>
        <taxon>Actinopterygii</taxon>
        <taxon>Neopterygii</taxon>
        <taxon>Teleostei</taxon>
        <taxon>Neoteleostei</taxon>
        <taxon>Acanthomorphata</taxon>
        <taxon>Carangaria</taxon>
        <taxon>Carangaria incertae sedis</taxon>
        <taxon>Centropomidae</taxon>
        <taxon>Lates</taxon>
    </lineage>
</organism>
<gene>
    <name evidence="2" type="ORF">AKAME5_000255000</name>
</gene>
<dbReference type="EMBL" id="BRZM01000006">
    <property type="protein sequence ID" value="GLD48597.1"/>
    <property type="molecule type" value="Genomic_DNA"/>
</dbReference>
<dbReference type="Proteomes" id="UP001279410">
    <property type="component" value="Unassembled WGS sequence"/>
</dbReference>
<comment type="caution">
    <text evidence="2">The sequence shown here is derived from an EMBL/GenBank/DDBJ whole genome shotgun (WGS) entry which is preliminary data.</text>
</comment>
<evidence type="ECO:0000313" key="3">
    <source>
        <dbReference type="Proteomes" id="UP001279410"/>
    </source>
</evidence>
<feature type="region of interest" description="Disordered" evidence="1">
    <location>
        <begin position="1"/>
        <end position="35"/>
    </location>
</feature>
<name>A0AAD3M6J3_LATJO</name>
<feature type="compositionally biased region" description="Gly residues" evidence="1">
    <location>
        <begin position="1"/>
        <end position="12"/>
    </location>
</feature>
<reference evidence="2" key="1">
    <citation type="submission" date="2022-08" db="EMBL/GenBank/DDBJ databases">
        <title>Genome sequencing of akame (Lates japonicus).</title>
        <authorList>
            <person name="Hashiguchi Y."/>
            <person name="Takahashi H."/>
        </authorList>
    </citation>
    <scope>NUCLEOTIDE SEQUENCE</scope>
    <source>
        <strain evidence="2">Kochi</strain>
    </source>
</reference>
<proteinExistence type="predicted"/>
<keyword evidence="3" id="KW-1185">Reference proteome</keyword>
<accession>A0AAD3M6J3</accession>
<dbReference type="AlphaFoldDB" id="A0AAD3M6J3"/>